<dbReference type="RefSeq" id="WP_129889243.1">
    <property type="nucleotide sequence ID" value="NZ_CP035758.1"/>
</dbReference>
<dbReference type="Gene3D" id="3.90.70.10">
    <property type="entry name" value="Cysteine proteinases"/>
    <property type="match status" value="1"/>
</dbReference>
<dbReference type="KEGG" id="kbs:EPA93_20180"/>
<feature type="transmembrane region" description="Helical" evidence="1">
    <location>
        <begin position="90"/>
        <end position="109"/>
    </location>
</feature>
<dbReference type="Proteomes" id="UP000290365">
    <property type="component" value="Chromosome"/>
</dbReference>
<evidence type="ECO:0000256" key="1">
    <source>
        <dbReference type="SAM" id="Phobius"/>
    </source>
</evidence>
<organism evidence="3 4">
    <name type="scientific">Ktedonosporobacter rubrisoli</name>
    <dbReference type="NCBI Taxonomy" id="2509675"/>
    <lineage>
        <taxon>Bacteria</taxon>
        <taxon>Bacillati</taxon>
        <taxon>Chloroflexota</taxon>
        <taxon>Ktedonobacteria</taxon>
        <taxon>Ktedonobacterales</taxon>
        <taxon>Ktedonosporobacteraceae</taxon>
        <taxon>Ktedonosporobacter</taxon>
    </lineage>
</organism>
<evidence type="ECO:0000313" key="3">
    <source>
        <dbReference type="EMBL" id="QBD78190.1"/>
    </source>
</evidence>
<feature type="domain" description="Peptidase C39-like" evidence="2">
    <location>
        <begin position="170"/>
        <end position="280"/>
    </location>
</feature>
<keyword evidence="1" id="KW-0812">Transmembrane</keyword>
<dbReference type="AlphaFoldDB" id="A0A4P6JSH7"/>
<evidence type="ECO:0000259" key="2">
    <source>
        <dbReference type="Pfam" id="PF13529"/>
    </source>
</evidence>
<feature type="transmembrane region" description="Helical" evidence="1">
    <location>
        <begin position="6"/>
        <end position="26"/>
    </location>
</feature>
<keyword evidence="4" id="KW-1185">Reference proteome</keyword>
<evidence type="ECO:0000313" key="4">
    <source>
        <dbReference type="Proteomes" id="UP000290365"/>
    </source>
</evidence>
<sequence>MLSAVITALLVVVMLLIVISLIISAWRERRRYQQTLAARAFTDESASPLKPRTTAVLYLQDGNVVSVEAPKLAPPSFTLPSSWYSRRRTLVSLGFLIMIMLTLFMQGGLAGETLTSIGRELGISILSNTHPVDLRPISHPLPDTASIRLVRIDSAARNQYYTNYQWQVWAYSSCSGIAMEMVMNSYGRHLIAADILQEELDLGVWNVQLGLLREEGIAMTAAHYGFKADLSHARTLQDVIDIANKGTPVIVSVRDSHYYPGGHIFVLRGGDGQNVSIADSSPVNFTHMTRAAFLGMWQGFSAVLTPTNS</sequence>
<dbReference type="EMBL" id="CP035758">
    <property type="protein sequence ID" value="QBD78190.1"/>
    <property type="molecule type" value="Genomic_DNA"/>
</dbReference>
<proteinExistence type="predicted"/>
<dbReference type="OrthoDB" id="152945at2"/>
<reference evidence="3 4" key="1">
    <citation type="submission" date="2019-01" db="EMBL/GenBank/DDBJ databases">
        <title>Ktedonosporobacter rubrisoli SCAWS-G2.</title>
        <authorList>
            <person name="Huang Y."/>
            <person name="Yan B."/>
        </authorList>
    </citation>
    <scope>NUCLEOTIDE SEQUENCE [LARGE SCALE GENOMIC DNA]</scope>
    <source>
        <strain evidence="3 4">SCAWS-G2</strain>
    </source>
</reference>
<keyword evidence="1" id="KW-1133">Transmembrane helix</keyword>
<dbReference type="InterPro" id="IPR039564">
    <property type="entry name" value="Peptidase_C39-like"/>
</dbReference>
<keyword evidence="1" id="KW-0472">Membrane</keyword>
<dbReference type="Pfam" id="PF13529">
    <property type="entry name" value="Peptidase_C39_2"/>
    <property type="match status" value="1"/>
</dbReference>
<accession>A0A4P6JSH7</accession>
<protein>
    <recommendedName>
        <fullName evidence="2">Peptidase C39-like domain-containing protein</fullName>
    </recommendedName>
</protein>
<name>A0A4P6JSH7_KTERU</name>
<gene>
    <name evidence="3" type="ORF">EPA93_20180</name>
</gene>